<protein>
    <submittedName>
        <fullName evidence="2">Signal peptide-containing protein</fullName>
    </submittedName>
</protein>
<evidence type="ECO:0000313" key="2">
    <source>
        <dbReference type="EMBL" id="AFZ80028.1"/>
    </source>
</evidence>
<feature type="chain" id="PRO_5003939895" evidence="1">
    <location>
        <begin position="19"/>
        <end position="276"/>
    </location>
</feature>
<sequence>MRILAALCLVSLLYSCNGGDDFVSKGTSDTTLDLEETTDSLCRAYYTSFYGINTRVYNIKPGTNVQRIVCREYEVWKSKGGTKCVYSVAFLKDKEPQVILVITSDQGNLVHCFFRFQKEDGWLTCCGRFNTKGWNSTSSYAKEIEELRVPTASVSEHSIDVSRERDNEHCKISYYDKYGPSSRFYASKNGHTAKEVKDENNKIWEATKDQACLLCEHHERGENAFLRLHIKRSDYKVIFRCFKLVDYEWKNITEKDFNEIYTLRKRKVLSKNSPVI</sequence>
<dbReference type="Pfam" id="PF04385">
    <property type="entry name" value="FAINT"/>
    <property type="match status" value="1"/>
</dbReference>
<dbReference type="GeneID" id="15807282"/>
<evidence type="ECO:0000256" key="1">
    <source>
        <dbReference type="SAM" id="SignalP"/>
    </source>
</evidence>
<dbReference type="VEuPathDB" id="PiroplasmaDB:BEWA_028780"/>
<accession>L0AXQ2</accession>
<dbReference type="RefSeq" id="XP_004829694.1">
    <property type="nucleotide sequence ID" value="XM_004829637.1"/>
</dbReference>
<proteinExistence type="predicted"/>
<reference evidence="2 3" key="1">
    <citation type="journal article" date="2012" name="BMC Genomics">
        <title>Comparative genomic analysis and phylogenetic position of Theileria equi.</title>
        <authorList>
            <person name="Kappmeyer L.S."/>
            <person name="Thiagarajan M."/>
            <person name="Herndon D.R."/>
            <person name="Ramsay J.D."/>
            <person name="Caler E."/>
            <person name="Djikeng A."/>
            <person name="Gillespie J.J."/>
            <person name="Lau A.O."/>
            <person name="Roalson E.H."/>
            <person name="Silva J.C."/>
            <person name="Silva M.G."/>
            <person name="Suarez C.E."/>
            <person name="Ueti M.W."/>
            <person name="Nene V.M."/>
            <person name="Mealey R.H."/>
            <person name="Knowles D.P."/>
            <person name="Brayton K.A."/>
        </authorList>
    </citation>
    <scope>NUCLEOTIDE SEQUENCE [LARGE SCALE GENOMIC DNA]</scope>
    <source>
        <strain evidence="2 3">WA</strain>
    </source>
</reference>
<organism evidence="2 3">
    <name type="scientific">Theileria equi strain WA</name>
    <dbReference type="NCBI Taxonomy" id="1537102"/>
    <lineage>
        <taxon>Eukaryota</taxon>
        <taxon>Sar</taxon>
        <taxon>Alveolata</taxon>
        <taxon>Apicomplexa</taxon>
        <taxon>Aconoidasida</taxon>
        <taxon>Piroplasmida</taxon>
        <taxon>Theileriidae</taxon>
        <taxon>Theileria</taxon>
    </lineage>
</organism>
<keyword evidence="3" id="KW-1185">Reference proteome</keyword>
<dbReference type="AlphaFoldDB" id="L0AXQ2"/>
<feature type="signal peptide" evidence="1">
    <location>
        <begin position="1"/>
        <end position="18"/>
    </location>
</feature>
<name>L0AXQ2_THEEQ</name>
<keyword evidence="1" id="KW-0732">Signal</keyword>
<dbReference type="Proteomes" id="UP000031512">
    <property type="component" value="Chromosome 1"/>
</dbReference>
<dbReference type="EMBL" id="CP001669">
    <property type="protein sequence ID" value="AFZ80028.1"/>
    <property type="molecule type" value="Genomic_DNA"/>
</dbReference>
<dbReference type="InterPro" id="IPR007480">
    <property type="entry name" value="DUF529"/>
</dbReference>
<dbReference type="KEGG" id="beq:BEWA_028780"/>
<gene>
    <name evidence="2" type="ORF">BEWA_028780</name>
</gene>
<evidence type="ECO:0000313" key="3">
    <source>
        <dbReference type="Proteomes" id="UP000031512"/>
    </source>
</evidence>
<dbReference type="PROSITE" id="PS51257">
    <property type="entry name" value="PROKAR_LIPOPROTEIN"/>
    <property type="match status" value="1"/>
</dbReference>